<proteinExistence type="predicted"/>
<gene>
    <name evidence="1" type="ORF">GWI33_006488</name>
</gene>
<dbReference type="Proteomes" id="UP000625711">
    <property type="component" value="Unassembled WGS sequence"/>
</dbReference>
<evidence type="ECO:0000313" key="1">
    <source>
        <dbReference type="EMBL" id="KAF7280015.1"/>
    </source>
</evidence>
<keyword evidence="2" id="KW-1185">Reference proteome</keyword>
<evidence type="ECO:0000313" key="2">
    <source>
        <dbReference type="Proteomes" id="UP000625711"/>
    </source>
</evidence>
<comment type="caution">
    <text evidence="1">The sequence shown here is derived from an EMBL/GenBank/DDBJ whole genome shotgun (WGS) entry which is preliminary data.</text>
</comment>
<reference evidence="1" key="1">
    <citation type="submission" date="2020-08" db="EMBL/GenBank/DDBJ databases">
        <title>Genome sequencing and assembly of the red palm weevil Rhynchophorus ferrugineus.</title>
        <authorList>
            <person name="Dias G.B."/>
            <person name="Bergman C.M."/>
            <person name="Manee M."/>
        </authorList>
    </citation>
    <scope>NUCLEOTIDE SEQUENCE</scope>
    <source>
        <strain evidence="1">AA-2017</strain>
        <tissue evidence="1">Whole larva</tissue>
    </source>
</reference>
<accession>A0A834ILQ2</accession>
<dbReference type="EMBL" id="JAACXV010000326">
    <property type="protein sequence ID" value="KAF7280015.1"/>
    <property type="molecule type" value="Genomic_DNA"/>
</dbReference>
<dbReference type="AlphaFoldDB" id="A0A834ILQ2"/>
<protein>
    <submittedName>
        <fullName evidence="1">Uncharacterized protein</fullName>
    </submittedName>
</protein>
<sequence length="100" mass="11025">MSIRPVDGTCAALPALPTDIFVSPAFSETVATRNTQFPSPFAIPGLVFSAATSPKRECYFKRFIFLDNGARDPMLLCGEIGYLNVAIICFMLTQYEYFIG</sequence>
<name>A0A834ILQ2_RHYFE</name>
<organism evidence="1 2">
    <name type="scientific">Rhynchophorus ferrugineus</name>
    <name type="common">Red palm weevil</name>
    <name type="synonym">Curculio ferrugineus</name>
    <dbReference type="NCBI Taxonomy" id="354439"/>
    <lineage>
        <taxon>Eukaryota</taxon>
        <taxon>Metazoa</taxon>
        <taxon>Ecdysozoa</taxon>
        <taxon>Arthropoda</taxon>
        <taxon>Hexapoda</taxon>
        <taxon>Insecta</taxon>
        <taxon>Pterygota</taxon>
        <taxon>Neoptera</taxon>
        <taxon>Endopterygota</taxon>
        <taxon>Coleoptera</taxon>
        <taxon>Polyphaga</taxon>
        <taxon>Cucujiformia</taxon>
        <taxon>Curculionidae</taxon>
        <taxon>Dryophthorinae</taxon>
        <taxon>Rhynchophorus</taxon>
    </lineage>
</organism>